<keyword evidence="5" id="KW-1185">Reference proteome</keyword>
<dbReference type="EMBL" id="KI964018">
    <property type="protein sequence ID" value="EUC43814.1"/>
    <property type="molecule type" value="Genomic_DNA"/>
</dbReference>
<keyword evidence="3" id="KW-1133">Transmembrane helix</keyword>
<proteinExistence type="inferred from homology"/>
<dbReference type="OrthoDB" id="3687641at2759"/>
<dbReference type="AlphaFoldDB" id="W6Z8E8"/>
<evidence type="ECO:0008006" key="6">
    <source>
        <dbReference type="Google" id="ProtNLM"/>
    </source>
</evidence>
<organism evidence="4 5">
    <name type="scientific">Bipolaris oryzae ATCC 44560</name>
    <dbReference type="NCBI Taxonomy" id="930090"/>
    <lineage>
        <taxon>Eukaryota</taxon>
        <taxon>Fungi</taxon>
        <taxon>Dikarya</taxon>
        <taxon>Ascomycota</taxon>
        <taxon>Pezizomycotina</taxon>
        <taxon>Dothideomycetes</taxon>
        <taxon>Pleosporomycetidae</taxon>
        <taxon>Pleosporales</taxon>
        <taxon>Pleosporineae</taxon>
        <taxon>Pleosporaceae</taxon>
        <taxon>Bipolaris</taxon>
    </lineage>
</organism>
<keyword evidence="3" id="KW-0812">Transmembrane</keyword>
<protein>
    <recommendedName>
        <fullName evidence="6">DUF3328 domain-containing protein</fullName>
    </recommendedName>
</protein>
<dbReference type="STRING" id="930090.W6Z8E8"/>
<evidence type="ECO:0000256" key="3">
    <source>
        <dbReference type="SAM" id="Phobius"/>
    </source>
</evidence>
<dbReference type="Pfam" id="PF11807">
    <property type="entry name" value="UstYa"/>
    <property type="match status" value="1"/>
</dbReference>
<feature type="transmembrane region" description="Helical" evidence="3">
    <location>
        <begin position="20"/>
        <end position="43"/>
    </location>
</feature>
<gene>
    <name evidence="4" type="ORF">COCMIDRAFT_99819</name>
</gene>
<dbReference type="eggNOG" id="ENOG502SVPU">
    <property type="taxonomic scope" value="Eukaryota"/>
</dbReference>
<comment type="pathway">
    <text evidence="1">Mycotoxin biosynthesis.</text>
</comment>
<dbReference type="PANTHER" id="PTHR33365:SF4">
    <property type="entry name" value="CYCLOCHLOROTINE BIOSYNTHESIS PROTEIN O"/>
    <property type="match status" value="1"/>
</dbReference>
<comment type="similarity">
    <text evidence="2">Belongs to the ustYa family.</text>
</comment>
<evidence type="ECO:0000256" key="1">
    <source>
        <dbReference type="ARBA" id="ARBA00004685"/>
    </source>
</evidence>
<dbReference type="HOGENOM" id="CLU_042941_2_3_1"/>
<sequence length="246" mass="28606">MLWSTKNATRTRIRKNLRGLCSGTALYWGLSAFLLVALVFVTLRIENINKTSELGTYEFGFVTDIEPSRTATSLNRKKFYGGVNIDKYGSYSITRDPNSAEFFAPSSPEVDAAWMYEMLPSKTISLPNDYKNYGIQVLDKDLRYGHYEIQPSAIHSLHCLNYIRKSLARDYYTDITDDPERPYHMCHRMHLEHCLENTRQHLTCIFDLTWTLLVWRPEAKVAHAATDQWHVCRDFDAMMGWMANRI</sequence>
<evidence type="ECO:0000256" key="2">
    <source>
        <dbReference type="ARBA" id="ARBA00035112"/>
    </source>
</evidence>
<dbReference type="InterPro" id="IPR021765">
    <property type="entry name" value="UstYa-like"/>
</dbReference>
<accession>W6Z8E8</accession>
<dbReference type="RefSeq" id="XP_007689645.1">
    <property type="nucleotide sequence ID" value="XM_007691455.1"/>
</dbReference>
<dbReference type="PANTHER" id="PTHR33365">
    <property type="entry name" value="YALI0B05434P"/>
    <property type="match status" value="1"/>
</dbReference>
<name>W6Z8E8_COCMI</name>
<dbReference type="Proteomes" id="UP000054032">
    <property type="component" value="Unassembled WGS sequence"/>
</dbReference>
<dbReference type="GeneID" id="19129542"/>
<dbReference type="KEGG" id="bor:COCMIDRAFT_99819"/>
<evidence type="ECO:0000313" key="4">
    <source>
        <dbReference type="EMBL" id="EUC43814.1"/>
    </source>
</evidence>
<dbReference type="GO" id="GO:0043386">
    <property type="term" value="P:mycotoxin biosynthetic process"/>
    <property type="evidence" value="ECO:0007669"/>
    <property type="project" value="InterPro"/>
</dbReference>
<evidence type="ECO:0000313" key="5">
    <source>
        <dbReference type="Proteomes" id="UP000054032"/>
    </source>
</evidence>
<reference evidence="4 5" key="1">
    <citation type="journal article" date="2013" name="PLoS Genet.">
        <title>Comparative genome structure, secondary metabolite, and effector coding capacity across Cochliobolus pathogens.</title>
        <authorList>
            <person name="Condon B.J."/>
            <person name="Leng Y."/>
            <person name="Wu D."/>
            <person name="Bushley K.E."/>
            <person name="Ohm R.A."/>
            <person name="Otillar R."/>
            <person name="Martin J."/>
            <person name="Schackwitz W."/>
            <person name="Grimwood J."/>
            <person name="MohdZainudin N."/>
            <person name="Xue C."/>
            <person name="Wang R."/>
            <person name="Manning V.A."/>
            <person name="Dhillon B."/>
            <person name="Tu Z.J."/>
            <person name="Steffenson B.J."/>
            <person name="Salamov A."/>
            <person name="Sun H."/>
            <person name="Lowry S."/>
            <person name="LaButti K."/>
            <person name="Han J."/>
            <person name="Copeland A."/>
            <person name="Lindquist E."/>
            <person name="Barry K."/>
            <person name="Schmutz J."/>
            <person name="Baker S.E."/>
            <person name="Ciuffetti L.M."/>
            <person name="Grigoriev I.V."/>
            <person name="Zhong S."/>
            <person name="Turgeon B.G."/>
        </authorList>
    </citation>
    <scope>NUCLEOTIDE SEQUENCE [LARGE SCALE GENOMIC DNA]</scope>
    <source>
        <strain evidence="4 5">ATCC 44560</strain>
    </source>
</reference>
<keyword evidence="3" id="KW-0472">Membrane</keyword>